<evidence type="ECO:0000259" key="1">
    <source>
        <dbReference type="Pfam" id="PF17389"/>
    </source>
</evidence>
<gene>
    <name evidence="2" type="ORF">GCM10007989_36940</name>
</gene>
<name>A0A918SEL9_9HYPH</name>
<dbReference type="Pfam" id="PF17389">
    <property type="entry name" value="Bac_rhamnosid6H"/>
    <property type="match status" value="1"/>
</dbReference>
<comment type="caution">
    <text evidence="2">The sequence shown here is derived from an EMBL/GenBank/DDBJ whole genome shotgun (WGS) entry which is preliminary data.</text>
</comment>
<dbReference type="InterPro" id="IPR035396">
    <property type="entry name" value="Bac_rhamnosid6H"/>
</dbReference>
<dbReference type="GO" id="GO:0005975">
    <property type="term" value="P:carbohydrate metabolic process"/>
    <property type="evidence" value="ECO:0007669"/>
    <property type="project" value="InterPro"/>
</dbReference>
<proteinExistence type="predicted"/>
<protein>
    <recommendedName>
        <fullName evidence="1">Alpha-L-rhamnosidase six-hairpin glycosidase domain-containing protein</fullName>
    </recommendedName>
</protein>
<dbReference type="RefSeq" id="WP_244640350.1">
    <property type="nucleotide sequence ID" value="NZ_BMZE01000005.1"/>
</dbReference>
<evidence type="ECO:0000313" key="3">
    <source>
        <dbReference type="Proteomes" id="UP000646579"/>
    </source>
</evidence>
<dbReference type="Gene3D" id="1.50.10.10">
    <property type="match status" value="1"/>
</dbReference>
<reference evidence="2" key="1">
    <citation type="journal article" date="2014" name="Int. J. Syst. Evol. Microbiol.">
        <title>Complete genome sequence of Corynebacterium casei LMG S-19264T (=DSM 44701T), isolated from a smear-ripened cheese.</title>
        <authorList>
            <consortium name="US DOE Joint Genome Institute (JGI-PGF)"/>
            <person name="Walter F."/>
            <person name="Albersmeier A."/>
            <person name="Kalinowski J."/>
            <person name="Ruckert C."/>
        </authorList>
    </citation>
    <scope>NUCLEOTIDE SEQUENCE</scope>
    <source>
        <strain evidence="2">KCTC 32437</strain>
    </source>
</reference>
<keyword evidence="3" id="KW-1185">Reference proteome</keyword>
<evidence type="ECO:0000313" key="2">
    <source>
        <dbReference type="EMBL" id="GHA37715.1"/>
    </source>
</evidence>
<dbReference type="InterPro" id="IPR012341">
    <property type="entry name" value="6hp_glycosidase-like_sf"/>
</dbReference>
<dbReference type="AlphaFoldDB" id="A0A918SEL9"/>
<dbReference type="EMBL" id="BMZE01000005">
    <property type="protein sequence ID" value="GHA37715.1"/>
    <property type="molecule type" value="Genomic_DNA"/>
</dbReference>
<organism evidence="2 3">
    <name type="scientific">Devosia pacifica</name>
    <dbReference type="NCBI Taxonomy" id="1335967"/>
    <lineage>
        <taxon>Bacteria</taxon>
        <taxon>Pseudomonadati</taxon>
        <taxon>Pseudomonadota</taxon>
        <taxon>Alphaproteobacteria</taxon>
        <taxon>Hyphomicrobiales</taxon>
        <taxon>Devosiaceae</taxon>
        <taxon>Devosia</taxon>
    </lineage>
</organism>
<accession>A0A918SEL9</accession>
<dbReference type="Proteomes" id="UP000646579">
    <property type="component" value="Unassembled WGS sequence"/>
</dbReference>
<sequence>MADQRQDGAVPHVCPDPGATTIWERWDAVQADGTIYDPQMNSYNHYAYGAV</sequence>
<reference evidence="2" key="2">
    <citation type="submission" date="2020-09" db="EMBL/GenBank/DDBJ databases">
        <authorList>
            <person name="Sun Q."/>
            <person name="Kim S."/>
        </authorList>
    </citation>
    <scope>NUCLEOTIDE SEQUENCE</scope>
    <source>
        <strain evidence="2">KCTC 32437</strain>
    </source>
</reference>
<feature type="domain" description="Alpha-L-rhamnosidase six-hairpin glycosidase" evidence="1">
    <location>
        <begin position="17"/>
        <end position="51"/>
    </location>
</feature>